<dbReference type="SUPFAM" id="SSF48452">
    <property type="entry name" value="TPR-like"/>
    <property type="match status" value="2"/>
</dbReference>
<dbReference type="AlphaFoldDB" id="A0A559T6E7"/>
<dbReference type="EMBL" id="VISQ01000001">
    <property type="protein sequence ID" value="TVZ70186.1"/>
    <property type="molecule type" value="Genomic_DNA"/>
</dbReference>
<evidence type="ECO:0000259" key="1">
    <source>
        <dbReference type="Pfam" id="PF17128"/>
    </source>
</evidence>
<reference evidence="2" key="2">
    <citation type="submission" date="2019-08" db="EMBL/GenBank/DDBJ databases">
        <title>Investigation of anaerobic lignin degradation for improved lignocellulosic biofuels.</title>
        <authorList>
            <person name="Deangelis K.PhD."/>
        </authorList>
    </citation>
    <scope>NUCLEOTIDE SEQUENCE [LARGE SCALE GENOMIC DNA]</scope>
    <source>
        <strain evidence="2">128R</strain>
    </source>
</reference>
<comment type="caution">
    <text evidence="2">The sequence shown here is derived from an EMBL/GenBank/DDBJ whole genome shotgun (WGS) entry which is preliminary data.</text>
</comment>
<dbReference type="Pfam" id="PF13432">
    <property type="entry name" value="TPR_16"/>
    <property type="match status" value="3"/>
</dbReference>
<dbReference type="InterPro" id="IPR011990">
    <property type="entry name" value="TPR-like_helical_dom_sf"/>
</dbReference>
<evidence type="ECO:0000313" key="2">
    <source>
        <dbReference type="EMBL" id="TVZ70186.1"/>
    </source>
</evidence>
<dbReference type="Pfam" id="PF17128">
    <property type="entry name" value="DUF5107"/>
    <property type="match status" value="1"/>
</dbReference>
<proteinExistence type="predicted"/>
<sequence>MYGPVKVWQEQIELPTYATGEQDPHPMFLENRVYQGSSGAVYPYGVIDTLSGKQAPRCYQAIWLENDFLRVMLLPELGGRIHRAYDKVQQRDFVYYNEVVKPALVGLLGPWISGGIEFNWPQHHRPTTYMPVDHRIQQHENGAKTVWMGEVEPMRGLQVMAGFTLYPERALIEISAKIYNANPTPRHFLWWANPAVKGGDDHQSVFPPDVTAVFDHGKRDVSSFPIATGTYYKVDYSAGVDISRYKNIPVPTSYMAHKSDYDFVGAYSHDEQGGLLHVADHHVSPGKKQWSWGHSEFGQAWDRSLTDSNGPYIELMTGVFTDNQPDFTWLDGYEEKCFVQNFLPYSQLGMVQNANTQAALKLEADERQLVWGIYAVAPLEQHRLVIRSDHERQILLDRTVDLTPGAALLEQLNGDFHGRLTIELLDEQGHCVLSYCQHQPDPNEMLPVPAKPPLPAEQITSTDEAWFIGQHLEQYNHASRSAFDYYQRGLALDAQDYRCNLALATLEYNRANFSVAIAYADSALARAHHLNRNPQCGLASLMRGCAWEQLGDDTAAYEDFFRATWSGNGKAGGFYGLARIKMRQGEYAQALAFCESSLKNNANHYPLIAMKARLLQLTGLGEQSLVYLDRQIAALPLHYALYYLRYAQTRSTSDLQALREVTGGRGINALNIANLLCEWGQQPQAIEVLTLLDSQETLPLYLLASLRKLELSAEEYQQLLAKAQAGFAQQVRFPNSLAEVRMLAQLPECNFAQYLLGCFHYSKRNYQQAVALWRGCVEQQPDFADAWRNLGIDAFNKHHQGEKALAYLQRAVNLAPQDARLLFELDHLSKLLGIAPQQRLARLKQSLPVVAKRDDLTAELLSLYNQCDELAAAQAILQQREFHPWEGGEGKVTGQYLINLQRQAFHALQQGQAQQATTLLHSALRYPHNLAEGRLVGQSDNDIYYWLGVCAARLGEHTAAQGYWQQACAGHSEMAESRYYNDQPVDYLFYRGMALKQLGQQPAATALFTQMAQWAESQRGQKVNADFFAVSLPDLMALNGDLQLAHRQHCLLVQALALLGVERLLDAQNTLAELLATNPSHDKARLFSLLAETLVRGA</sequence>
<dbReference type="SMART" id="SM00028">
    <property type="entry name" value="TPR"/>
    <property type="match status" value="3"/>
</dbReference>
<protein>
    <submittedName>
        <fullName evidence="2">Uncharacterized protein DUF5107</fullName>
    </submittedName>
</protein>
<dbReference type="InterPro" id="IPR019734">
    <property type="entry name" value="TPR_rpt"/>
</dbReference>
<feature type="domain" description="DUF5107" evidence="1">
    <location>
        <begin position="40"/>
        <end position="324"/>
    </location>
</feature>
<dbReference type="InterPro" id="IPR033396">
    <property type="entry name" value="DUF5107"/>
</dbReference>
<gene>
    <name evidence="2" type="ORF">FHU10_2741</name>
</gene>
<dbReference type="OrthoDB" id="174931at2"/>
<reference evidence="2" key="1">
    <citation type="submission" date="2019-06" db="EMBL/GenBank/DDBJ databases">
        <authorList>
            <person name="Deangelis K."/>
            <person name="Huntemann M."/>
            <person name="Clum A."/>
            <person name="Pillay M."/>
            <person name="Palaniappan K."/>
            <person name="Varghese N."/>
            <person name="Mikhailova N."/>
            <person name="Stamatis D."/>
            <person name="Reddy T."/>
            <person name="Daum C."/>
            <person name="Shapiro N."/>
            <person name="Ivanova N."/>
            <person name="Kyrpides N."/>
            <person name="Woyke T."/>
        </authorList>
    </citation>
    <scope>NUCLEOTIDE SEQUENCE [LARGE SCALE GENOMIC DNA]</scope>
    <source>
        <strain evidence="2">128R</strain>
    </source>
</reference>
<name>A0A559T6E7_SERFO</name>
<dbReference type="Gene3D" id="1.25.40.10">
    <property type="entry name" value="Tetratricopeptide repeat domain"/>
    <property type="match status" value="3"/>
</dbReference>
<accession>A0A559T6E7</accession>
<organism evidence="2">
    <name type="scientific">Serratia fonticola</name>
    <dbReference type="NCBI Taxonomy" id="47917"/>
    <lineage>
        <taxon>Bacteria</taxon>
        <taxon>Pseudomonadati</taxon>
        <taxon>Pseudomonadota</taxon>
        <taxon>Gammaproteobacteria</taxon>
        <taxon>Enterobacterales</taxon>
        <taxon>Yersiniaceae</taxon>
        <taxon>Serratia</taxon>
    </lineage>
</organism>